<organism evidence="1 2">
    <name type="scientific">Parascaris univalens</name>
    <name type="common">Nematode worm</name>
    <dbReference type="NCBI Taxonomy" id="6257"/>
    <lineage>
        <taxon>Eukaryota</taxon>
        <taxon>Metazoa</taxon>
        <taxon>Ecdysozoa</taxon>
        <taxon>Nematoda</taxon>
        <taxon>Chromadorea</taxon>
        <taxon>Rhabditida</taxon>
        <taxon>Spirurina</taxon>
        <taxon>Ascaridomorpha</taxon>
        <taxon>Ascaridoidea</taxon>
        <taxon>Ascarididae</taxon>
        <taxon>Parascaris</taxon>
    </lineage>
</organism>
<evidence type="ECO:0000313" key="2">
    <source>
        <dbReference type="WBParaSite" id="PgE111_g002_t05"/>
    </source>
</evidence>
<keyword evidence="1" id="KW-1185">Reference proteome</keyword>
<evidence type="ECO:0000313" key="1">
    <source>
        <dbReference type="Proteomes" id="UP000887569"/>
    </source>
</evidence>
<dbReference type="Proteomes" id="UP000887569">
    <property type="component" value="Unplaced"/>
</dbReference>
<accession>A0A915A0H9</accession>
<proteinExistence type="predicted"/>
<sequence length="72" mass="8144">MSEGQHADPTAPDNAKATPLKVGTILNGRFKIVELTLNHPVLGKRGICLKKLVKIFRKWRLWHFLQSPLSRA</sequence>
<dbReference type="WBParaSite" id="PgE111_g002_t05">
    <property type="protein sequence ID" value="PgE111_g002_t05"/>
    <property type="gene ID" value="PgE111_g002"/>
</dbReference>
<reference evidence="2" key="1">
    <citation type="submission" date="2022-11" db="UniProtKB">
        <authorList>
            <consortium name="WormBaseParasite"/>
        </authorList>
    </citation>
    <scope>IDENTIFICATION</scope>
</reference>
<name>A0A915A0H9_PARUN</name>
<protein>
    <submittedName>
        <fullName evidence="2">Protein kinase domain-containing protein</fullName>
    </submittedName>
</protein>
<dbReference type="AlphaFoldDB" id="A0A915A0H9"/>